<dbReference type="Pfam" id="PF04230">
    <property type="entry name" value="PS_pyruv_trans"/>
    <property type="match status" value="1"/>
</dbReference>
<dbReference type="PANTHER" id="PTHR36836">
    <property type="entry name" value="COLANIC ACID BIOSYNTHESIS PROTEIN WCAK"/>
    <property type="match status" value="1"/>
</dbReference>
<gene>
    <name evidence="2" type="primary">csaB</name>
    <name evidence="2" type="ORF">AB4Y30_16655</name>
</gene>
<feature type="domain" description="Polysaccharide pyruvyl transferase" evidence="1">
    <location>
        <begin position="13"/>
        <end position="283"/>
    </location>
</feature>
<dbReference type="GO" id="GO:0016740">
    <property type="term" value="F:transferase activity"/>
    <property type="evidence" value="ECO:0007669"/>
    <property type="project" value="UniProtKB-KW"/>
</dbReference>
<evidence type="ECO:0000259" key="1">
    <source>
        <dbReference type="Pfam" id="PF04230"/>
    </source>
</evidence>
<name>A0AB39HQQ6_9BACI</name>
<dbReference type="SUPFAM" id="SSF53756">
    <property type="entry name" value="UDP-Glycosyltransferase/glycogen phosphorylase"/>
    <property type="match status" value="1"/>
</dbReference>
<evidence type="ECO:0000313" key="2">
    <source>
        <dbReference type="EMBL" id="XDK32615.1"/>
    </source>
</evidence>
<dbReference type="InterPro" id="IPR019896">
    <property type="entry name" value="Polysacch_pyruvyl_Trfase_CsaB"/>
</dbReference>
<accession>A0AB39HQQ6</accession>
<dbReference type="Gene3D" id="3.40.50.2000">
    <property type="entry name" value="Glycogen Phosphorylase B"/>
    <property type="match status" value="1"/>
</dbReference>
<protein>
    <submittedName>
        <fullName evidence="2">Polysaccharide pyruvyl transferase CsaB</fullName>
    </submittedName>
</protein>
<dbReference type="EMBL" id="CP162599">
    <property type="protein sequence ID" value="XDK32615.1"/>
    <property type="molecule type" value="Genomic_DNA"/>
</dbReference>
<proteinExistence type="predicted"/>
<organism evidence="2">
    <name type="scientific">Ornithinibacillus sp. 4-3</name>
    <dbReference type="NCBI Taxonomy" id="3231488"/>
    <lineage>
        <taxon>Bacteria</taxon>
        <taxon>Bacillati</taxon>
        <taxon>Bacillota</taxon>
        <taxon>Bacilli</taxon>
        <taxon>Bacillales</taxon>
        <taxon>Bacillaceae</taxon>
        <taxon>Ornithinibacillus</taxon>
    </lineage>
</organism>
<dbReference type="AlphaFoldDB" id="A0AB39HQQ6"/>
<dbReference type="PANTHER" id="PTHR36836:SF1">
    <property type="entry name" value="COLANIC ACID BIOSYNTHESIS PROTEIN WCAK"/>
    <property type="match status" value="1"/>
</dbReference>
<keyword evidence="2" id="KW-0808">Transferase</keyword>
<dbReference type="RefSeq" id="WP_368653303.1">
    <property type="nucleotide sequence ID" value="NZ_CP162599.1"/>
</dbReference>
<sequence length="352" mass="39732">MHVVISGYYGFGNTGDEAILLSIIQALKKVMPSIQITALSHTPEQTATSFQVQSVNRWNFRDIKRVIKASDGLISGGGSLLQDSTSIKTVPYYIGLIHIARWYKKPTFVYAQGIGPFRYKISKWLVQKTLRHVNYITIRDQNSQQLLQQLSIQQPMQLVPDPVLGLVTTATNPTIKKQPYIIVSVRPWKDAKSYLSKMATYLDQMVAKGFNIVFLPMHDKTDEMTAKQIAAFMKEKSEMISNLSLEEKVAIIKDATLVIGVRLHALVFAAITNVPFIALSYDPKIEAFANQCQMPLIGHISNDDWQAKNLLQQTNKILAELHKYKATLKQKTDIYQMQALDTAKLVLQTFKS</sequence>
<dbReference type="NCBIfam" id="TIGR03609">
    <property type="entry name" value="S_layer_CsaB"/>
    <property type="match status" value="1"/>
</dbReference>
<dbReference type="InterPro" id="IPR007345">
    <property type="entry name" value="Polysacch_pyruvyl_Trfase"/>
</dbReference>
<reference evidence="2" key="1">
    <citation type="submission" date="2024-07" db="EMBL/GenBank/DDBJ databases">
        <title>Halotolerant mesophilic bacterium Ornithinibacillus sp. 4-3, sp. nov., isolated from soil.</title>
        <authorList>
            <person name="Sidarenka A.V."/>
            <person name="Guliayeva D.E."/>
            <person name="Leanovich S.I."/>
            <person name="Hileuskaya K.S."/>
            <person name="Akhremchuk A.E."/>
            <person name="Sikolenko M.A."/>
            <person name="Valentovich L.N."/>
        </authorList>
    </citation>
    <scope>NUCLEOTIDE SEQUENCE</scope>
    <source>
        <strain evidence="2">4-3</strain>
    </source>
</reference>